<feature type="non-terminal residue" evidence="2">
    <location>
        <position position="246"/>
    </location>
</feature>
<feature type="compositionally biased region" description="Low complexity" evidence="1">
    <location>
        <begin position="35"/>
        <end position="47"/>
    </location>
</feature>
<gene>
    <name evidence="2" type="ORF">M407DRAFT_236663</name>
</gene>
<reference evidence="3" key="2">
    <citation type="submission" date="2015-01" db="EMBL/GenBank/DDBJ databases">
        <title>Evolutionary Origins and Diversification of the Mycorrhizal Mutualists.</title>
        <authorList>
            <consortium name="DOE Joint Genome Institute"/>
            <consortium name="Mycorrhizal Genomics Consortium"/>
            <person name="Kohler A."/>
            <person name="Kuo A."/>
            <person name="Nagy L.G."/>
            <person name="Floudas D."/>
            <person name="Copeland A."/>
            <person name="Barry K.W."/>
            <person name="Cichocki N."/>
            <person name="Veneault-Fourrey C."/>
            <person name="LaButti K."/>
            <person name="Lindquist E.A."/>
            <person name="Lipzen A."/>
            <person name="Lundell T."/>
            <person name="Morin E."/>
            <person name="Murat C."/>
            <person name="Riley R."/>
            <person name="Ohm R."/>
            <person name="Sun H."/>
            <person name="Tunlid A."/>
            <person name="Henrissat B."/>
            <person name="Grigoriev I.V."/>
            <person name="Hibbett D.S."/>
            <person name="Martin F."/>
        </authorList>
    </citation>
    <scope>NUCLEOTIDE SEQUENCE [LARGE SCALE GENOMIC DNA]</scope>
    <source>
        <strain evidence="3">MUT 4182</strain>
    </source>
</reference>
<organism evidence="2 3">
    <name type="scientific">Tulasnella calospora MUT 4182</name>
    <dbReference type="NCBI Taxonomy" id="1051891"/>
    <lineage>
        <taxon>Eukaryota</taxon>
        <taxon>Fungi</taxon>
        <taxon>Dikarya</taxon>
        <taxon>Basidiomycota</taxon>
        <taxon>Agaricomycotina</taxon>
        <taxon>Agaricomycetes</taxon>
        <taxon>Cantharellales</taxon>
        <taxon>Tulasnellaceae</taxon>
        <taxon>Tulasnella</taxon>
    </lineage>
</organism>
<dbReference type="EMBL" id="KN823893">
    <property type="protein sequence ID" value="KIO15658.1"/>
    <property type="molecule type" value="Genomic_DNA"/>
</dbReference>
<dbReference type="HOGENOM" id="CLU_1131362_0_0_1"/>
<keyword evidence="3" id="KW-1185">Reference proteome</keyword>
<name>A0A0C3K2L2_9AGAM</name>
<dbReference type="AlphaFoldDB" id="A0A0C3K2L2"/>
<evidence type="ECO:0000313" key="2">
    <source>
        <dbReference type="EMBL" id="KIO15658.1"/>
    </source>
</evidence>
<evidence type="ECO:0000256" key="1">
    <source>
        <dbReference type="SAM" id="MobiDB-lite"/>
    </source>
</evidence>
<dbReference type="Proteomes" id="UP000054248">
    <property type="component" value="Unassembled WGS sequence"/>
</dbReference>
<reference evidence="2 3" key="1">
    <citation type="submission" date="2014-04" db="EMBL/GenBank/DDBJ databases">
        <authorList>
            <consortium name="DOE Joint Genome Institute"/>
            <person name="Kuo A."/>
            <person name="Girlanda M."/>
            <person name="Perotto S."/>
            <person name="Kohler A."/>
            <person name="Nagy L.G."/>
            <person name="Floudas D."/>
            <person name="Copeland A."/>
            <person name="Barry K.W."/>
            <person name="Cichocki N."/>
            <person name="Veneault-Fourrey C."/>
            <person name="LaButti K."/>
            <person name="Lindquist E.A."/>
            <person name="Lipzen A."/>
            <person name="Lundell T."/>
            <person name="Morin E."/>
            <person name="Murat C."/>
            <person name="Sun H."/>
            <person name="Tunlid A."/>
            <person name="Henrissat B."/>
            <person name="Grigoriev I.V."/>
            <person name="Hibbett D.S."/>
            <person name="Martin F."/>
            <person name="Nordberg H.P."/>
            <person name="Cantor M.N."/>
            <person name="Hua S.X."/>
        </authorList>
    </citation>
    <scope>NUCLEOTIDE SEQUENCE [LARGE SCALE GENOMIC DNA]</scope>
    <source>
        <strain evidence="2 3">MUT 4182</strain>
    </source>
</reference>
<sequence>MIGNGVNTGSSLIPDRVDNSSQPSQHPRPPPPLSSPSRNQPNPSLSSEQRELLSKAMEAELLCIEAEEQRLSAQKAAVQARTSALEAYATAYGAGLTQPIPDSIVSSSAFALTQSQPRIEHPRSGKGMHLQAADMEILDGEPTDFHSIPRQIIDDAASRHEIPLDALTRESLRAFNLHTKKIPESFNPKGEANIAPRIKWDFTSELSLSYADSLEALENYIHLLRNAGYPSAVVDMFIIYINDMRN</sequence>
<proteinExistence type="predicted"/>
<protein>
    <submittedName>
        <fullName evidence="2">Uncharacterized protein</fullName>
    </submittedName>
</protein>
<feature type="compositionally biased region" description="Polar residues" evidence="1">
    <location>
        <begin position="1"/>
        <end position="11"/>
    </location>
</feature>
<feature type="region of interest" description="Disordered" evidence="1">
    <location>
        <begin position="1"/>
        <end position="51"/>
    </location>
</feature>
<evidence type="ECO:0000313" key="3">
    <source>
        <dbReference type="Proteomes" id="UP000054248"/>
    </source>
</evidence>
<accession>A0A0C3K2L2</accession>
<dbReference type="OrthoDB" id="10397169at2759"/>